<reference evidence="9 10" key="1">
    <citation type="journal article" date="2014" name="PLoS Genet.">
        <title>Analysis of the Phlebiopsis gigantea genome, transcriptome and secretome provides insight into its pioneer colonization strategies of wood.</title>
        <authorList>
            <person name="Hori C."/>
            <person name="Ishida T."/>
            <person name="Igarashi K."/>
            <person name="Samejima M."/>
            <person name="Suzuki H."/>
            <person name="Master E."/>
            <person name="Ferreira P."/>
            <person name="Ruiz-Duenas F.J."/>
            <person name="Held B."/>
            <person name="Canessa P."/>
            <person name="Larrondo L.F."/>
            <person name="Schmoll M."/>
            <person name="Druzhinina I.S."/>
            <person name="Kubicek C.P."/>
            <person name="Gaskell J.A."/>
            <person name="Kersten P."/>
            <person name="St John F."/>
            <person name="Glasner J."/>
            <person name="Sabat G."/>
            <person name="Splinter BonDurant S."/>
            <person name="Syed K."/>
            <person name="Yadav J."/>
            <person name="Mgbeahuruike A.C."/>
            <person name="Kovalchuk A."/>
            <person name="Asiegbu F.O."/>
            <person name="Lackner G."/>
            <person name="Hoffmeister D."/>
            <person name="Rencoret J."/>
            <person name="Gutierrez A."/>
            <person name="Sun H."/>
            <person name="Lindquist E."/>
            <person name="Barry K."/>
            <person name="Riley R."/>
            <person name="Grigoriev I.V."/>
            <person name="Henrissat B."/>
            <person name="Kues U."/>
            <person name="Berka R.M."/>
            <person name="Martinez A.T."/>
            <person name="Covert S.F."/>
            <person name="Blanchette R.A."/>
            <person name="Cullen D."/>
        </authorList>
    </citation>
    <scope>NUCLEOTIDE SEQUENCE [LARGE SCALE GENOMIC DNA]</scope>
    <source>
        <strain evidence="9 10">11061_1 CR5-6</strain>
    </source>
</reference>
<feature type="region of interest" description="Disordered" evidence="7">
    <location>
        <begin position="484"/>
        <end position="619"/>
    </location>
</feature>
<dbReference type="Pfam" id="PF00320">
    <property type="entry name" value="GATA"/>
    <property type="match status" value="1"/>
</dbReference>
<dbReference type="PANTHER" id="PTHR47172">
    <property type="entry name" value="OS01G0976800 PROTEIN"/>
    <property type="match status" value="1"/>
</dbReference>
<keyword evidence="5" id="KW-0804">Transcription</keyword>
<evidence type="ECO:0000256" key="7">
    <source>
        <dbReference type="SAM" id="MobiDB-lite"/>
    </source>
</evidence>
<dbReference type="PROSITE" id="PS00344">
    <property type="entry name" value="GATA_ZN_FINGER_1"/>
    <property type="match status" value="1"/>
</dbReference>
<dbReference type="InterPro" id="IPR013088">
    <property type="entry name" value="Znf_NHR/GATA"/>
</dbReference>
<feature type="compositionally biased region" description="Polar residues" evidence="7">
    <location>
        <begin position="416"/>
        <end position="428"/>
    </location>
</feature>
<dbReference type="PROSITE" id="PS50114">
    <property type="entry name" value="GATA_ZN_FINGER_2"/>
    <property type="match status" value="1"/>
</dbReference>
<feature type="compositionally biased region" description="Basic and acidic residues" evidence="7">
    <location>
        <begin position="450"/>
        <end position="459"/>
    </location>
</feature>
<feature type="region of interest" description="Disordered" evidence="7">
    <location>
        <begin position="1"/>
        <end position="306"/>
    </location>
</feature>
<evidence type="ECO:0000256" key="4">
    <source>
        <dbReference type="ARBA" id="ARBA00023015"/>
    </source>
</evidence>
<dbReference type="STRING" id="745531.A0A0C3S1Z6"/>
<dbReference type="Proteomes" id="UP000053257">
    <property type="component" value="Unassembled WGS sequence"/>
</dbReference>
<feature type="compositionally biased region" description="Low complexity" evidence="7">
    <location>
        <begin position="178"/>
        <end position="198"/>
    </location>
</feature>
<dbReference type="GO" id="GO:0006355">
    <property type="term" value="P:regulation of DNA-templated transcription"/>
    <property type="evidence" value="ECO:0007669"/>
    <property type="project" value="InterPro"/>
</dbReference>
<dbReference type="CDD" id="cd00202">
    <property type="entry name" value="ZnF_GATA"/>
    <property type="match status" value="1"/>
</dbReference>
<evidence type="ECO:0000313" key="9">
    <source>
        <dbReference type="EMBL" id="KIP03487.1"/>
    </source>
</evidence>
<keyword evidence="3" id="KW-0862">Zinc</keyword>
<dbReference type="AlphaFoldDB" id="A0A0C3S1Z6"/>
<dbReference type="InterPro" id="IPR000679">
    <property type="entry name" value="Znf_GATA"/>
</dbReference>
<keyword evidence="2 6" id="KW-0863">Zinc-finger</keyword>
<sequence>MAAAHQSALSLPPPTNMERLPSIKELHFAYRSPPTQGTNPSHAAPEHPQQQQSARHENVSWSRGAPSNPPGQQHQPSMAPPPDHPRPSQQQAHKTDPAYAPPAHSYAPQQLPPGSTPGKARVDNSQSSSKRGRSSSTVSASSARSPHTAYPPPTYPQQSPSPFHQVHSAPTPQPPQEPIQQQSPYAPPTTAYGYAAPPSQQMTGRPSYPAQAPPQHPQPASRPNNQYHPPPPPHEQWQHSQPPPQQTHAQPPQQPYQQQHQQPPPHYEGFPRTTPIVPAPAEPRSAPAPAAPPQNSQDKAARDEILEQIANRCNNLLHFATSYGQRRPATPGPQELREMSDLANAVVDLVERLRSLAAPEGKREALPPSVAQEEARAPKRPWEEMSRDQESVESFNEDNLASTAEQDMEIIRSKRATSSGTSTPGQQKTKYRKRSRATPPGKCHSCNIRETPEWRRGPDGARTLCNACGLHYAKLMRKRDKALGADGKPIPIDLQTLRASTASSRGNHDPNGEPPQGAPHATPPGVMGTPYESPKAGPHPQDVHHHPPPYHMLPPSGQSSPTTGVPPPPPPHAMMPPPHARHPHEQPAGGVPPPPWYVAQAEQSDAAYGRSTHNRGSPQ</sequence>
<dbReference type="OrthoDB" id="2162994at2759"/>
<evidence type="ECO:0000313" key="10">
    <source>
        <dbReference type="Proteomes" id="UP000053257"/>
    </source>
</evidence>
<gene>
    <name evidence="9" type="ORF">PHLGIDRAFT_130107</name>
</gene>
<evidence type="ECO:0000256" key="1">
    <source>
        <dbReference type="ARBA" id="ARBA00022723"/>
    </source>
</evidence>
<dbReference type="GO" id="GO:0043565">
    <property type="term" value="F:sequence-specific DNA binding"/>
    <property type="evidence" value="ECO:0007669"/>
    <property type="project" value="InterPro"/>
</dbReference>
<feature type="compositionally biased region" description="Pro residues" evidence="7">
    <location>
        <begin position="564"/>
        <end position="578"/>
    </location>
</feature>
<dbReference type="Gene3D" id="3.30.50.10">
    <property type="entry name" value="Erythroid Transcription Factor GATA-1, subunit A"/>
    <property type="match status" value="1"/>
</dbReference>
<organism evidence="9 10">
    <name type="scientific">Phlebiopsis gigantea (strain 11061_1 CR5-6)</name>
    <name type="common">White-rot fungus</name>
    <name type="synonym">Peniophora gigantea</name>
    <dbReference type="NCBI Taxonomy" id="745531"/>
    <lineage>
        <taxon>Eukaryota</taxon>
        <taxon>Fungi</taxon>
        <taxon>Dikarya</taxon>
        <taxon>Basidiomycota</taxon>
        <taxon>Agaricomycotina</taxon>
        <taxon>Agaricomycetes</taxon>
        <taxon>Polyporales</taxon>
        <taxon>Phanerochaetaceae</taxon>
        <taxon>Phlebiopsis</taxon>
    </lineage>
</organism>
<feature type="compositionally biased region" description="Polar residues" evidence="7">
    <location>
        <begin position="392"/>
        <end position="405"/>
    </location>
</feature>
<feature type="domain" description="GATA-type" evidence="8">
    <location>
        <begin position="437"/>
        <end position="472"/>
    </location>
</feature>
<evidence type="ECO:0000256" key="6">
    <source>
        <dbReference type="PROSITE-ProRule" id="PRU00094"/>
    </source>
</evidence>
<dbReference type="EMBL" id="KN840613">
    <property type="protein sequence ID" value="KIP03487.1"/>
    <property type="molecule type" value="Genomic_DNA"/>
</dbReference>
<dbReference type="SMART" id="SM00401">
    <property type="entry name" value="ZnF_GATA"/>
    <property type="match status" value="1"/>
</dbReference>
<evidence type="ECO:0000256" key="5">
    <source>
        <dbReference type="ARBA" id="ARBA00023163"/>
    </source>
</evidence>
<dbReference type="PANTHER" id="PTHR47172:SF24">
    <property type="entry name" value="GATA ZINC FINGER DOMAIN-CONTAINING PROTEIN 14-RELATED"/>
    <property type="match status" value="1"/>
</dbReference>
<dbReference type="SUPFAM" id="SSF57716">
    <property type="entry name" value="Glucocorticoid receptor-like (DNA-binding domain)"/>
    <property type="match status" value="1"/>
</dbReference>
<feature type="compositionally biased region" description="Basic and acidic residues" evidence="7">
    <location>
        <begin position="373"/>
        <end position="390"/>
    </location>
</feature>
<dbReference type="GO" id="GO:0008270">
    <property type="term" value="F:zinc ion binding"/>
    <property type="evidence" value="ECO:0007669"/>
    <property type="project" value="UniProtKB-KW"/>
</dbReference>
<keyword evidence="4" id="KW-0805">Transcription regulation</keyword>
<feature type="compositionally biased region" description="Low complexity" evidence="7">
    <location>
        <begin position="246"/>
        <end position="261"/>
    </location>
</feature>
<protein>
    <recommendedName>
        <fullName evidence="8">GATA-type domain-containing protein</fullName>
    </recommendedName>
</protein>
<keyword evidence="10" id="KW-1185">Reference proteome</keyword>
<feature type="region of interest" description="Disordered" evidence="7">
    <location>
        <begin position="357"/>
        <end position="459"/>
    </location>
</feature>
<evidence type="ECO:0000259" key="8">
    <source>
        <dbReference type="PROSITE" id="PS50114"/>
    </source>
</evidence>
<evidence type="ECO:0000256" key="3">
    <source>
        <dbReference type="ARBA" id="ARBA00022833"/>
    </source>
</evidence>
<keyword evidence="1" id="KW-0479">Metal-binding</keyword>
<name>A0A0C3S1Z6_PHLG1</name>
<accession>A0A0C3S1Z6</accession>
<evidence type="ECO:0000256" key="2">
    <source>
        <dbReference type="ARBA" id="ARBA00022771"/>
    </source>
</evidence>
<proteinExistence type="predicted"/>
<feature type="compositionally biased region" description="Low complexity" evidence="7">
    <location>
        <begin position="125"/>
        <end position="148"/>
    </location>
</feature>
<feature type="compositionally biased region" description="Low complexity" evidence="7">
    <location>
        <begin position="97"/>
        <end position="108"/>
    </location>
</feature>
<dbReference type="HOGENOM" id="CLU_021369_1_0_1"/>